<reference evidence="2" key="1">
    <citation type="submission" date="2018-12" db="EMBL/GenBank/DDBJ databases">
        <title>Complete genome sequence of Paenibacillus sp. MBLB1234.</title>
        <authorList>
            <person name="Nam Y.-D."/>
            <person name="Kang J."/>
            <person name="Chung W.-H."/>
            <person name="Park Y.S."/>
        </authorList>
    </citation>
    <scope>NUCLEOTIDE SEQUENCE [LARGE SCALE GENOMIC DNA]</scope>
    <source>
        <strain evidence="2">MBLB1234</strain>
    </source>
</reference>
<accession>A0A3S9V169</accession>
<dbReference type="Pfam" id="PF14038">
    <property type="entry name" value="YqzE"/>
    <property type="match status" value="1"/>
</dbReference>
<proteinExistence type="predicted"/>
<name>A0A3S9V169_9BACL</name>
<evidence type="ECO:0000313" key="2">
    <source>
        <dbReference type="Proteomes" id="UP000270678"/>
    </source>
</evidence>
<keyword evidence="2" id="KW-1185">Reference proteome</keyword>
<dbReference type="RefSeq" id="WP_127000685.1">
    <property type="nucleotide sequence ID" value="NZ_CP034346.1"/>
</dbReference>
<dbReference type="OrthoDB" id="2691835at2"/>
<evidence type="ECO:0000313" key="1">
    <source>
        <dbReference type="EMBL" id="AZS16256.1"/>
    </source>
</evidence>
<gene>
    <name evidence="1" type="ORF">EI981_18605</name>
</gene>
<dbReference type="EMBL" id="CP034346">
    <property type="protein sequence ID" value="AZS16256.1"/>
    <property type="molecule type" value="Genomic_DNA"/>
</dbReference>
<dbReference type="AlphaFoldDB" id="A0A3S9V169"/>
<organism evidence="1 2">
    <name type="scientific">Paenibacillus lutimineralis</name>
    <dbReference type="NCBI Taxonomy" id="2707005"/>
    <lineage>
        <taxon>Bacteria</taxon>
        <taxon>Bacillati</taxon>
        <taxon>Bacillota</taxon>
        <taxon>Bacilli</taxon>
        <taxon>Bacillales</taxon>
        <taxon>Paenibacillaceae</taxon>
        <taxon>Paenibacillus</taxon>
    </lineage>
</organism>
<sequence length="85" mass="10233">MSSKGDELVKYITERVVDYVETPRDVRRERSRGRQSWSQTWFGMIPFSISLWVRQIPFHRIHVKGKELPQKEYRIKGRDPTSRNV</sequence>
<dbReference type="KEGG" id="plut:EI981_18605"/>
<dbReference type="Proteomes" id="UP000270678">
    <property type="component" value="Chromosome"/>
</dbReference>
<dbReference type="InterPro" id="IPR025622">
    <property type="entry name" value="YqzE"/>
</dbReference>
<protein>
    <submittedName>
        <fullName evidence="1">YqzE family protein</fullName>
    </submittedName>
</protein>